<organism evidence="7 9">
    <name type="scientific">Methylacidiphilum kamchatkense Kam1</name>
    <dbReference type="NCBI Taxonomy" id="1202785"/>
    <lineage>
        <taxon>Bacteria</taxon>
        <taxon>Pseudomonadati</taxon>
        <taxon>Verrucomicrobiota</taxon>
        <taxon>Methylacidiphilae</taxon>
        <taxon>Methylacidiphilales</taxon>
        <taxon>Methylacidiphilaceae</taxon>
        <taxon>Methylacidiphilum (ex Ratnadevi et al. 2023)</taxon>
    </lineage>
</organism>
<dbReference type="OrthoDB" id="9785745at2"/>
<dbReference type="SUPFAM" id="SSF53850">
    <property type="entry name" value="Periplasmic binding protein-like II"/>
    <property type="match status" value="1"/>
</dbReference>
<dbReference type="STRING" id="1202785.A946_11065"/>
<dbReference type="InterPro" id="IPR050950">
    <property type="entry name" value="HTH-type_LysR_regulators"/>
</dbReference>
<dbReference type="SUPFAM" id="SSF46785">
    <property type="entry name" value="Winged helix' DNA-binding domain"/>
    <property type="match status" value="1"/>
</dbReference>
<dbReference type="PRINTS" id="PR00039">
    <property type="entry name" value="HTHLYSR"/>
</dbReference>
<dbReference type="GO" id="GO:0003677">
    <property type="term" value="F:DNA binding"/>
    <property type="evidence" value="ECO:0007669"/>
    <property type="project" value="UniProtKB-KW"/>
</dbReference>
<dbReference type="Pfam" id="PF00126">
    <property type="entry name" value="HTH_1"/>
    <property type="match status" value="1"/>
</dbReference>
<gene>
    <name evidence="7" type="primary">lysR</name>
    <name evidence="6" type="ORF">A946_11065</name>
    <name evidence="7" type="ORF">kam1_214</name>
</gene>
<feature type="domain" description="HTH lysR-type" evidence="5">
    <location>
        <begin position="1"/>
        <end position="58"/>
    </location>
</feature>
<dbReference type="InterPro" id="IPR005119">
    <property type="entry name" value="LysR_subst-bd"/>
</dbReference>
<dbReference type="Pfam" id="PF03466">
    <property type="entry name" value="LysR_substrate"/>
    <property type="match status" value="1"/>
</dbReference>
<keyword evidence="2" id="KW-0805">Transcription regulation</keyword>
<evidence type="ECO:0000313" key="9">
    <source>
        <dbReference type="Proteomes" id="UP000315925"/>
    </source>
</evidence>
<keyword evidence="4" id="KW-0804">Transcription</keyword>
<dbReference type="AlphaFoldDB" id="A0A0C1RIJ6"/>
<dbReference type="InterPro" id="IPR036390">
    <property type="entry name" value="WH_DNA-bd_sf"/>
</dbReference>
<dbReference type="Proteomes" id="UP000315925">
    <property type="component" value="Chromosome"/>
</dbReference>
<dbReference type="GO" id="GO:0005829">
    <property type="term" value="C:cytosol"/>
    <property type="evidence" value="ECO:0007669"/>
    <property type="project" value="TreeGrafter"/>
</dbReference>
<dbReference type="InterPro" id="IPR000847">
    <property type="entry name" value="LysR_HTH_N"/>
</dbReference>
<dbReference type="PANTHER" id="PTHR30419:SF8">
    <property type="entry name" value="NITROGEN ASSIMILATION TRANSCRIPTIONAL ACTIVATOR-RELATED"/>
    <property type="match status" value="1"/>
</dbReference>
<dbReference type="PROSITE" id="PS50931">
    <property type="entry name" value="HTH_LYSR"/>
    <property type="match status" value="1"/>
</dbReference>
<evidence type="ECO:0000313" key="8">
    <source>
        <dbReference type="Proteomes" id="UP000031594"/>
    </source>
</evidence>
<comment type="similarity">
    <text evidence="1">Belongs to the LysR transcriptional regulatory family.</text>
</comment>
<accession>A0A0C1RIJ6</accession>
<evidence type="ECO:0000313" key="6">
    <source>
        <dbReference type="EMBL" id="KIE57847.1"/>
    </source>
</evidence>
<dbReference type="KEGG" id="mkc:kam1_214"/>
<dbReference type="EMBL" id="JQNX01000010">
    <property type="protein sequence ID" value="KIE57847.1"/>
    <property type="molecule type" value="Genomic_DNA"/>
</dbReference>
<evidence type="ECO:0000256" key="3">
    <source>
        <dbReference type="ARBA" id="ARBA00023125"/>
    </source>
</evidence>
<keyword evidence="8" id="KW-1185">Reference proteome</keyword>
<reference evidence="6 8" key="1">
    <citation type="submission" date="2014-08" db="EMBL/GenBank/DDBJ databases">
        <title>Methylacidiphilum kamchatkense strain Kam1 draft genome sequence.</title>
        <authorList>
            <person name="Birkeland N.-K."/>
            <person name="Erikstad H.A."/>
        </authorList>
    </citation>
    <scope>NUCLEOTIDE SEQUENCE [LARGE SCALE GENOMIC DNA]</scope>
    <source>
        <strain evidence="6 8">Kam1</strain>
    </source>
</reference>
<evidence type="ECO:0000256" key="2">
    <source>
        <dbReference type="ARBA" id="ARBA00023015"/>
    </source>
</evidence>
<reference evidence="7" key="2">
    <citation type="journal article" date="2019" name="BMC Genomics">
        <title>Complete genome sequence analysis of the thermoacidophilic verrucomicrobial methanotroph 'Candidatus Methylacidiphilum kamchatkense' strain Kam1 and comparison with its closest relatives.</title>
        <authorList>
            <person name="Kruse T."/>
            <person name="Ratnadevi C.M."/>
            <person name="Erikstad H.A."/>
            <person name="Birkeland N.K."/>
        </authorList>
    </citation>
    <scope>NUCLEOTIDE SEQUENCE</scope>
    <source>
        <strain evidence="7">Kam1</strain>
    </source>
</reference>
<dbReference type="FunFam" id="1.10.10.10:FF:000001">
    <property type="entry name" value="LysR family transcriptional regulator"/>
    <property type="match status" value="1"/>
</dbReference>
<dbReference type="Proteomes" id="UP000031594">
    <property type="component" value="Unassembled WGS sequence"/>
</dbReference>
<dbReference type="Gene3D" id="3.40.190.290">
    <property type="match status" value="1"/>
</dbReference>
<name>A0A0C1RIJ6_9BACT</name>
<dbReference type="CDD" id="cd05466">
    <property type="entry name" value="PBP2_LTTR_substrate"/>
    <property type="match status" value="1"/>
</dbReference>
<evidence type="ECO:0000256" key="4">
    <source>
        <dbReference type="ARBA" id="ARBA00023163"/>
    </source>
</evidence>
<dbReference type="RefSeq" id="WP_039722222.1">
    <property type="nucleotide sequence ID" value="NZ_CP037899.1"/>
</dbReference>
<reference evidence="9" key="3">
    <citation type="submission" date="2019-03" db="EMBL/GenBank/DDBJ databases">
        <title>Complete genome of Methylacidiphilum kamchatkense Kam1.</title>
        <authorList>
            <person name="Kruse T."/>
            <person name="Murarilal Ratnadevi C."/>
            <person name="Erikstad H.-A."/>
            <person name="Birkeland N.-K."/>
        </authorList>
    </citation>
    <scope>NUCLEOTIDE SEQUENCE [LARGE SCALE GENOMIC DNA]</scope>
    <source>
        <strain evidence="9">kam1</strain>
    </source>
</reference>
<proteinExistence type="inferred from homology"/>
<sequence length="310" mass="35311">MQIETLKAFRDLVESRSFSKAAQLNKISQSAVSQQIRSLEERFGVPLIERGSRKVQLTKEGEILYHASKEIVDIYLKIEAKISEIKASISGLIRVSAIYSVGLHELPYYLKKFLKLYPEVNVRVEYRHSRQVYQDIAEGNSDIGIVAYPSPRKLIKIEPFRKDRLVVICSPSHRFSNLKEVGLEEISKEGFIAFSSDMPTRRELDKLFRDRGLEFRPVMEFDNVETVKRAVEIDAGVAIVPMATITQELKNGTLKMLELSGPPCYRPIGILYKSGRMLTPAMRKFIELLQKEEIPIEPVDVLKIKNGAPS</sequence>
<dbReference type="GO" id="GO:0003700">
    <property type="term" value="F:DNA-binding transcription factor activity"/>
    <property type="evidence" value="ECO:0007669"/>
    <property type="project" value="InterPro"/>
</dbReference>
<evidence type="ECO:0000259" key="5">
    <source>
        <dbReference type="PROSITE" id="PS50931"/>
    </source>
</evidence>
<keyword evidence="3 7" id="KW-0238">DNA-binding</keyword>
<dbReference type="Gene3D" id="1.10.10.10">
    <property type="entry name" value="Winged helix-like DNA-binding domain superfamily/Winged helix DNA-binding domain"/>
    <property type="match status" value="1"/>
</dbReference>
<evidence type="ECO:0000313" key="7">
    <source>
        <dbReference type="EMBL" id="QDQ41470.1"/>
    </source>
</evidence>
<protein>
    <submittedName>
        <fullName evidence="7">DNA-binding transcriptional LysR family regulator</fullName>
    </submittedName>
    <submittedName>
        <fullName evidence="6">LysR family transcriptional regulator</fullName>
    </submittedName>
</protein>
<dbReference type="PANTHER" id="PTHR30419">
    <property type="entry name" value="HTH-TYPE TRANSCRIPTIONAL REGULATOR YBHD"/>
    <property type="match status" value="1"/>
</dbReference>
<dbReference type="InterPro" id="IPR036388">
    <property type="entry name" value="WH-like_DNA-bd_sf"/>
</dbReference>
<evidence type="ECO:0000256" key="1">
    <source>
        <dbReference type="ARBA" id="ARBA00009437"/>
    </source>
</evidence>
<dbReference type="EMBL" id="CP037899">
    <property type="protein sequence ID" value="QDQ41470.1"/>
    <property type="molecule type" value="Genomic_DNA"/>
</dbReference>